<proteinExistence type="predicted"/>
<keyword evidence="1" id="KW-0732">Signal</keyword>
<organism evidence="2 3">
    <name type="scientific">Nesidiocoris tenuis</name>
    <dbReference type="NCBI Taxonomy" id="355587"/>
    <lineage>
        <taxon>Eukaryota</taxon>
        <taxon>Metazoa</taxon>
        <taxon>Ecdysozoa</taxon>
        <taxon>Arthropoda</taxon>
        <taxon>Hexapoda</taxon>
        <taxon>Insecta</taxon>
        <taxon>Pterygota</taxon>
        <taxon>Neoptera</taxon>
        <taxon>Paraneoptera</taxon>
        <taxon>Hemiptera</taxon>
        <taxon>Heteroptera</taxon>
        <taxon>Panheteroptera</taxon>
        <taxon>Cimicomorpha</taxon>
        <taxon>Miridae</taxon>
        <taxon>Dicyphina</taxon>
        <taxon>Nesidiocoris</taxon>
    </lineage>
</organism>
<feature type="non-terminal residue" evidence="2">
    <location>
        <position position="159"/>
    </location>
</feature>
<evidence type="ECO:0000313" key="2">
    <source>
        <dbReference type="EMBL" id="CAB0006902.1"/>
    </source>
</evidence>
<evidence type="ECO:0000256" key="1">
    <source>
        <dbReference type="SAM" id="SignalP"/>
    </source>
</evidence>
<gene>
    <name evidence="2" type="ORF">NTEN_LOCUS12337</name>
</gene>
<protein>
    <submittedName>
        <fullName evidence="2">Uncharacterized protein</fullName>
    </submittedName>
</protein>
<keyword evidence="3" id="KW-1185">Reference proteome</keyword>
<evidence type="ECO:0000313" key="3">
    <source>
        <dbReference type="Proteomes" id="UP000479000"/>
    </source>
</evidence>
<dbReference type="EMBL" id="CADCXU010018519">
    <property type="protein sequence ID" value="CAB0006902.1"/>
    <property type="molecule type" value="Genomic_DNA"/>
</dbReference>
<feature type="signal peptide" evidence="1">
    <location>
        <begin position="1"/>
        <end position="16"/>
    </location>
</feature>
<dbReference type="AlphaFoldDB" id="A0A6H5GUW4"/>
<name>A0A6H5GUW4_9HEMI</name>
<sequence length="159" mass="17370">MSMSLIFSLCLNSTISLISSPSVNFSLSLNSMMSRQKEAVLIKDTRQNFFCGAALSGKRHDKKRSVTRRRTGCTTHKVEDAKFVSSCLSWPSSASPHLSLLLAKSGVSENTLDRDASKCNLLGLIINSLLTSTDGCSPCLLGAYIIFRIASRTEFLLDE</sequence>
<dbReference type="Proteomes" id="UP000479000">
    <property type="component" value="Unassembled WGS sequence"/>
</dbReference>
<feature type="chain" id="PRO_5026207267" evidence="1">
    <location>
        <begin position="17"/>
        <end position="159"/>
    </location>
</feature>
<reference evidence="2 3" key="1">
    <citation type="submission" date="2020-02" db="EMBL/GenBank/DDBJ databases">
        <authorList>
            <person name="Ferguson B K."/>
        </authorList>
    </citation>
    <scope>NUCLEOTIDE SEQUENCE [LARGE SCALE GENOMIC DNA]</scope>
</reference>
<accession>A0A6H5GUW4</accession>